<organism evidence="2">
    <name type="scientific">Siphoviridae sp. ctLnP14</name>
    <dbReference type="NCBI Taxonomy" id="2827851"/>
    <lineage>
        <taxon>Viruses</taxon>
        <taxon>Duplodnaviria</taxon>
        <taxon>Heunggongvirae</taxon>
        <taxon>Uroviricota</taxon>
        <taxon>Caudoviricetes</taxon>
    </lineage>
</organism>
<proteinExistence type="predicted"/>
<keyword evidence="1" id="KW-1133">Transmembrane helix</keyword>
<feature type="transmembrane region" description="Helical" evidence="1">
    <location>
        <begin position="69"/>
        <end position="90"/>
    </location>
</feature>
<sequence>MDLTLFQQFEVAPVMEIAITICIAVQVLKWRGVIKESDKDYIPYICGFIGMVLGPVAMVAMPGFPAKDIIRAIAIGGVSGIASIGVYEVFKAILKSFGYTA</sequence>
<protein>
    <submittedName>
        <fullName evidence="2">Holin</fullName>
    </submittedName>
</protein>
<evidence type="ECO:0000313" key="2">
    <source>
        <dbReference type="EMBL" id="DAF47063.1"/>
    </source>
</evidence>
<feature type="transmembrane region" description="Helical" evidence="1">
    <location>
        <begin position="42"/>
        <end position="63"/>
    </location>
</feature>
<reference evidence="2" key="1">
    <citation type="journal article" date="2021" name="Proc. Natl. Acad. Sci. U.S.A.">
        <title>A Catalog of Tens of Thousands of Viruses from Human Metagenomes Reveals Hidden Associations with Chronic Diseases.</title>
        <authorList>
            <person name="Tisza M.J."/>
            <person name="Buck C.B."/>
        </authorList>
    </citation>
    <scope>NUCLEOTIDE SEQUENCE</scope>
    <source>
        <strain evidence="2">CtLnP14</strain>
    </source>
</reference>
<accession>A0A8S5S8P8</accession>
<evidence type="ECO:0000256" key="1">
    <source>
        <dbReference type="SAM" id="Phobius"/>
    </source>
</evidence>
<dbReference type="EMBL" id="BK032550">
    <property type="protein sequence ID" value="DAF47063.1"/>
    <property type="molecule type" value="Genomic_DNA"/>
</dbReference>
<name>A0A8S5S8P8_9CAUD</name>
<feature type="transmembrane region" description="Helical" evidence="1">
    <location>
        <begin position="12"/>
        <end position="30"/>
    </location>
</feature>
<keyword evidence="1" id="KW-0812">Transmembrane</keyword>
<keyword evidence="1" id="KW-0472">Membrane</keyword>